<dbReference type="PANTHER" id="PTHR23319">
    <property type="entry name" value="GRAM DOMAIN CONTAINING 1B, ISOFORM E"/>
    <property type="match status" value="1"/>
</dbReference>
<evidence type="ECO:0000256" key="4">
    <source>
        <dbReference type="ARBA" id="ARBA00023136"/>
    </source>
</evidence>
<keyword evidence="9" id="KW-1185">Reference proteome</keyword>
<dbReference type="CDD" id="cd13220">
    <property type="entry name" value="PH-GRAM_GRAMDC"/>
    <property type="match status" value="1"/>
</dbReference>
<feature type="transmembrane region" description="Helical" evidence="6">
    <location>
        <begin position="514"/>
        <end position="533"/>
    </location>
</feature>
<evidence type="ECO:0000256" key="5">
    <source>
        <dbReference type="SAM" id="MobiDB-lite"/>
    </source>
</evidence>
<protein>
    <recommendedName>
        <fullName evidence="7">VASt domain-containing protein</fullName>
    </recommendedName>
</protein>
<evidence type="ECO:0000313" key="8">
    <source>
        <dbReference type="EMBL" id="KAL3280124.1"/>
    </source>
</evidence>
<dbReference type="GO" id="GO:0044232">
    <property type="term" value="C:organelle membrane contact site"/>
    <property type="evidence" value="ECO:0007669"/>
    <property type="project" value="UniProtKB-ARBA"/>
</dbReference>
<dbReference type="AlphaFoldDB" id="A0ABD2NNG4"/>
<dbReference type="GO" id="GO:0005789">
    <property type="term" value="C:endoplasmic reticulum membrane"/>
    <property type="evidence" value="ECO:0007669"/>
    <property type="project" value="UniProtKB-ARBA"/>
</dbReference>
<gene>
    <name evidence="8" type="ORF">HHI36_017629</name>
</gene>
<comment type="subcellular location">
    <subcellularLocation>
        <location evidence="1">Membrane</location>
        <topology evidence="1">Single-pass membrane protein</topology>
    </subcellularLocation>
</comment>
<dbReference type="Gene3D" id="2.30.29.30">
    <property type="entry name" value="Pleckstrin-homology domain (PH domain)/Phosphotyrosine-binding domain (PTB)"/>
    <property type="match status" value="1"/>
</dbReference>
<evidence type="ECO:0000256" key="2">
    <source>
        <dbReference type="ARBA" id="ARBA00022692"/>
    </source>
</evidence>
<reference evidence="8 9" key="1">
    <citation type="journal article" date="2021" name="BMC Biol.">
        <title>Horizontally acquired antibacterial genes associated with adaptive radiation of ladybird beetles.</title>
        <authorList>
            <person name="Li H.S."/>
            <person name="Tang X.F."/>
            <person name="Huang Y.H."/>
            <person name="Xu Z.Y."/>
            <person name="Chen M.L."/>
            <person name="Du X.Y."/>
            <person name="Qiu B.Y."/>
            <person name="Chen P.T."/>
            <person name="Zhang W."/>
            <person name="Slipinski A."/>
            <person name="Escalona H.E."/>
            <person name="Waterhouse R.M."/>
            <person name="Zwick A."/>
            <person name="Pang H."/>
        </authorList>
    </citation>
    <scope>NUCLEOTIDE SEQUENCE [LARGE SCALE GENOMIC DNA]</scope>
    <source>
        <strain evidence="8">SYSU2018</strain>
    </source>
</reference>
<organism evidence="8 9">
    <name type="scientific">Cryptolaemus montrouzieri</name>
    <dbReference type="NCBI Taxonomy" id="559131"/>
    <lineage>
        <taxon>Eukaryota</taxon>
        <taxon>Metazoa</taxon>
        <taxon>Ecdysozoa</taxon>
        <taxon>Arthropoda</taxon>
        <taxon>Hexapoda</taxon>
        <taxon>Insecta</taxon>
        <taxon>Pterygota</taxon>
        <taxon>Neoptera</taxon>
        <taxon>Endopterygota</taxon>
        <taxon>Coleoptera</taxon>
        <taxon>Polyphaga</taxon>
        <taxon>Cucujiformia</taxon>
        <taxon>Coccinelloidea</taxon>
        <taxon>Coccinellidae</taxon>
        <taxon>Scymninae</taxon>
        <taxon>Scymnini</taxon>
        <taxon>Cryptolaemus</taxon>
    </lineage>
</organism>
<dbReference type="EMBL" id="JABFTP020000124">
    <property type="protein sequence ID" value="KAL3280124.1"/>
    <property type="molecule type" value="Genomic_DNA"/>
</dbReference>
<dbReference type="Pfam" id="PF02893">
    <property type="entry name" value="GRAM"/>
    <property type="match status" value="1"/>
</dbReference>
<feature type="region of interest" description="Disordered" evidence="5">
    <location>
        <begin position="220"/>
        <end position="275"/>
    </location>
</feature>
<keyword evidence="3 6" id="KW-1133">Transmembrane helix</keyword>
<dbReference type="FunFam" id="2.30.29.30:FF:000008">
    <property type="entry name" value="GRAM domain containing 1B"/>
    <property type="match status" value="1"/>
</dbReference>
<evidence type="ECO:0000259" key="7">
    <source>
        <dbReference type="PROSITE" id="PS51778"/>
    </source>
</evidence>
<dbReference type="SMART" id="SM00568">
    <property type="entry name" value="GRAM"/>
    <property type="match status" value="1"/>
</dbReference>
<evidence type="ECO:0000256" key="6">
    <source>
        <dbReference type="SAM" id="Phobius"/>
    </source>
</evidence>
<feature type="compositionally biased region" description="Low complexity" evidence="5">
    <location>
        <begin position="246"/>
        <end position="258"/>
    </location>
</feature>
<sequence length="635" mass="71865">MMDLGDAYQLSKKIIHGLDRKSSNTDLNQAETTKTDSSSSTTGTKEKKKKKSSWFNAFYPTYKSRSEDFKRIFKEVPDDQRLVVDYSCAVQKEILVHGRLYVTQNFLCFYANIFGWETNIVLKWKDVAAITKEKTALVIPNAILISTKTEKYFFTSFVARDKVYLMLFRVWQNALMDKQMSNQEMWQWVHQSYGAELGLTSDDEDYIAPGTEEEKISVKAELESPQLEVANTGESGGSSGERLLEENGSSNNCSSTNSKEMSTKAQGSSDLSDTDYSDLDIPAQCDIQSVSCTCAHEGRQLLNEILPLHVDQLFTLLFTNSKFFLDFHASRKTTDLSQTPWTQDSTDNSKSRTVNLTIALTQALGPKTSQVTEKQIMLPCSKAGVLYAINMESTSGGVPYADSFYIEAHYCIKKVSEKQSSLAVYAQVKFRKSIWGLVKGMIEKNCWSGLEEFYSSLSKALQAEGEEYVPDVKRKTKRKRKLHSAPRIEVPVARADSVAQVKETSMNMLTSERATVFIFLVLVLLLVLNVMLYHKLWSLEEEQPPNNLLNLQLLLKNPPATQDEWLKLLQKQDRLHTEEVKKWYETLRAAINSLKQAETILMTLQQSTNPQSTSSFNVDDVETGASTEKTLHEDL</sequence>
<dbReference type="InterPro" id="IPR011993">
    <property type="entry name" value="PH-like_dom_sf"/>
</dbReference>
<feature type="region of interest" description="Disordered" evidence="5">
    <location>
        <begin position="22"/>
        <end position="45"/>
    </location>
</feature>
<accession>A0ABD2NNG4</accession>
<dbReference type="Proteomes" id="UP001516400">
    <property type="component" value="Unassembled WGS sequence"/>
</dbReference>
<proteinExistence type="predicted"/>
<keyword evidence="4 6" id="KW-0472">Membrane</keyword>
<dbReference type="InterPro" id="IPR031968">
    <property type="entry name" value="VASt"/>
</dbReference>
<dbReference type="InterPro" id="IPR051482">
    <property type="entry name" value="Cholesterol_transport"/>
</dbReference>
<dbReference type="PROSITE" id="PS51778">
    <property type="entry name" value="VAST"/>
    <property type="match status" value="1"/>
</dbReference>
<feature type="region of interest" description="Disordered" evidence="5">
    <location>
        <begin position="609"/>
        <end position="635"/>
    </location>
</feature>
<keyword evidence="2 6" id="KW-0812">Transmembrane</keyword>
<dbReference type="InterPro" id="IPR004182">
    <property type="entry name" value="GRAM"/>
</dbReference>
<dbReference type="Pfam" id="PF16016">
    <property type="entry name" value="VASt"/>
    <property type="match status" value="1"/>
</dbReference>
<name>A0ABD2NNG4_9CUCU</name>
<feature type="domain" description="VASt" evidence="7">
    <location>
        <begin position="297"/>
        <end position="469"/>
    </location>
</feature>
<evidence type="ECO:0000313" key="9">
    <source>
        <dbReference type="Proteomes" id="UP001516400"/>
    </source>
</evidence>
<evidence type="ECO:0000256" key="3">
    <source>
        <dbReference type="ARBA" id="ARBA00022989"/>
    </source>
</evidence>
<dbReference type="PANTHER" id="PTHR23319:SF4">
    <property type="entry name" value="GRAM DOMAIN CONTAINING 1B, ISOFORM E"/>
    <property type="match status" value="1"/>
</dbReference>
<comment type="caution">
    <text evidence="8">The sequence shown here is derived from an EMBL/GenBank/DDBJ whole genome shotgun (WGS) entry which is preliminary data.</text>
</comment>
<evidence type="ECO:0000256" key="1">
    <source>
        <dbReference type="ARBA" id="ARBA00004167"/>
    </source>
</evidence>